<comment type="caution">
    <text evidence="7">The sequence shown here is derived from an EMBL/GenBank/DDBJ whole genome shotgun (WGS) entry which is preliminary data.</text>
</comment>
<dbReference type="SUPFAM" id="SSF53649">
    <property type="entry name" value="Alkaline phosphatase-like"/>
    <property type="match status" value="1"/>
</dbReference>
<evidence type="ECO:0000259" key="6">
    <source>
        <dbReference type="Pfam" id="PF00884"/>
    </source>
</evidence>
<evidence type="ECO:0000313" key="7">
    <source>
        <dbReference type="EMBL" id="GAA4453253.1"/>
    </source>
</evidence>
<reference evidence="8" key="1">
    <citation type="journal article" date="2019" name="Int. J. Syst. Evol. Microbiol.">
        <title>The Global Catalogue of Microorganisms (GCM) 10K type strain sequencing project: providing services to taxonomists for standard genome sequencing and annotation.</title>
        <authorList>
            <consortium name="The Broad Institute Genomics Platform"/>
            <consortium name="The Broad Institute Genome Sequencing Center for Infectious Disease"/>
            <person name="Wu L."/>
            <person name="Ma J."/>
        </authorList>
    </citation>
    <scope>NUCLEOTIDE SEQUENCE [LARGE SCALE GENOMIC DNA]</scope>
    <source>
        <strain evidence="8">JCM 17759</strain>
    </source>
</reference>
<dbReference type="Gene3D" id="3.40.720.10">
    <property type="entry name" value="Alkaline Phosphatase, subunit A"/>
    <property type="match status" value="1"/>
</dbReference>
<dbReference type="RefSeq" id="WP_345322271.1">
    <property type="nucleotide sequence ID" value="NZ_BAABGA010000030.1"/>
</dbReference>
<keyword evidence="4" id="KW-0106">Calcium</keyword>
<dbReference type="Proteomes" id="UP001500840">
    <property type="component" value="Unassembled WGS sequence"/>
</dbReference>
<feature type="chain" id="PRO_5046375716" evidence="5">
    <location>
        <begin position="23"/>
        <end position="453"/>
    </location>
</feature>
<name>A0ABP8MQK9_9BACT</name>
<dbReference type="CDD" id="cd16145">
    <property type="entry name" value="ARS_like"/>
    <property type="match status" value="1"/>
</dbReference>
<organism evidence="7 8">
    <name type="scientific">Novipirellula rosea</name>
    <dbReference type="NCBI Taxonomy" id="1031540"/>
    <lineage>
        <taxon>Bacteria</taxon>
        <taxon>Pseudomonadati</taxon>
        <taxon>Planctomycetota</taxon>
        <taxon>Planctomycetia</taxon>
        <taxon>Pirellulales</taxon>
        <taxon>Pirellulaceae</taxon>
        <taxon>Novipirellula</taxon>
    </lineage>
</organism>
<dbReference type="EMBL" id="BAABGA010000030">
    <property type="protein sequence ID" value="GAA4453253.1"/>
    <property type="molecule type" value="Genomic_DNA"/>
</dbReference>
<accession>A0ABP8MQK9</accession>
<protein>
    <submittedName>
        <fullName evidence="7">Arylsulfatase</fullName>
    </submittedName>
</protein>
<evidence type="ECO:0000256" key="2">
    <source>
        <dbReference type="ARBA" id="ARBA00022723"/>
    </source>
</evidence>
<evidence type="ECO:0000256" key="1">
    <source>
        <dbReference type="ARBA" id="ARBA00008779"/>
    </source>
</evidence>
<dbReference type="Pfam" id="PF00884">
    <property type="entry name" value="Sulfatase"/>
    <property type="match status" value="1"/>
</dbReference>
<dbReference type="InterPro" id="IPR024607">
    <property type="entry name" value="Sulfatase_CS"/>
</dbReference>
<keyword evidence="8" id="KW-1185">Reference proteome</keyword>
<dbReference type="Gene3D" id="3.30.1120.10">
    <property type="match status" value="1"/>
</dbReference>
<keyword evidence="2" id="KW-0479">Metal-binding</keyword>
<dbReference type="PANTHER" id="PTHR42693">
    <property type="entry name" value="ARYLSULFATASE FAMILY MEMBER"/>
    <property type="match status" value="1"/>
</dbReference>
<keyword evidence="5" id="KW-0732">Signal</keyword>
<evidence type="ECO:0000256" key="5">
    <source>
        <dbReference type="SAM" id="SignalP"/>
    </source>
</evidence>
<comment type="similarity">
    <text evidence="1">Belongs to the sulfatase family.</text>
</comment>
<keyword evidence="3" id="KW-0378">Hydrolase</keyword>
<gene>
    <name evidence="7" type="ORF">GCM10023156_23980</name>
</gene>
<feature type="signal peptide" evidence="5">
    <location>
        <begin position="1"/>
        <end position="22"/>
    </location>
</feature>
<sequence>MKLSRIFHFAALTLVFAVSSYAADRKPNVIYVMLDDAGYADFGAMGSTEIQTPNFDRMCAEGMRFTDHYSGSAVCAPTRCVLMTGLHTGHCRRRDNKAAAARNQTDENGLVFLKDEDVTVAESLQKAGYVTGGIGKWGLGNPGSAGTPDKQGFDHFLGYLDQVHAHDHYTDWLWNDGERMETNKRYSHYLFEEDTTRFIREHKDKPFFLYLPYCLPHGKYVIPHADAAYQIYKDKPWSQEVRNYAAMVTRADTTVGVILDLLQELKLDEDTIVFYTSDNGPNTPFVKSLGSNAPFQGIKRTLYEGGIRAAMAVRWPGHTPAGVTSDFVWGMRDVFPTLCDLAGTSTPQNLDGISVVPTLKGKSQADRGPLYWAFPGGSQQAVRMGQWKGLRRGTKGSLMLFDLQTDPGETNNVAAEHPEIVTKIEDVMTNSHVPSSFWPLAEQVQSKKKKSNR</sequence>
<dbReference type="PROSITE" id="PS00523">
    <property type="entry name" value="SULFATASE_1"/>
    <property type="match status" value="1"/>
</dbReference>
<dbReference type="InterPro" id="IPR017850">
    <property type="entry name" value="Alkaline_phosphatase_core_sf"/>
</dbReference>
<proteinExistence type="inferred from homology"/>
<dbReference type="PANTHER" id="PTHR42693:SF53">
    <property type="entry name" value="ENDO-4-O-SULFATASE"/>
    <property type="match status" value="1"/>
</dbReference>
<evidence type="ECO:0000313" key="8">
    <source>
        <dbReference type="Proteomes" id="UP001500840"/>
    </source>
</evidence>
<feature type="domain" description="Sulfatase N-terminal" evidence="6">
    <location>
        <begin position="27"/>
        <end position="343"/>
    </location>
</feature>
<dbReference type="InterPro" id="IPR000917">
    <property type="entry name" value="Sulfatase_N"/>
</dbReference>
<evidence type="ECO:0000256" key="3">
    <source>
        <dbReference type="ARBA" id="ARBA00022801"/>
    </source>
</evidence>
<dbReference type="InterPro" id="IPR050738">
    <property type="entry name" value="Sulfatase"/>
</dbReference>
<evidence type="ECO:0000256" key="4">
    <source>
        <dbReference type="ARBA" id="ARBA00022837"/>
    </source>
</evidence>